<dbReference type="Proteomes" id="UP001177023">
    <property type="component" value="Unassembled WGS sequence"/>
</dbReference>
<protein>
    <recommendedName>
        <fullName evidence="3">acid phosphatase</fullName>
        <ecNumber evidence="3">3.1.3.2</ecNumber>
    </recommendedName>
</protein>
<dbReference type="SUPFAM" id="SSF53254">
    <property type="entry name" value="Phosphoglycerate mutase-like"/>
    <property type="match status" value="1"/>
</dbReference>
<gene>
    <name evidence="9" type="ORF">MSPICULIGERA_LOCUS14887</name>
</gene>
<dbReference type="PANTHER" id="PTHR11567:SF211">
    <property type="entry name" value="PROSTATIC ACID PHOSPHATASE"/>
    <property type="match status" value="1"/>
</dbReference>
<keyword evidence="7" id="KW-0325">Glycoprotein</keyword>
<dbReference type="InterPro" id="IPR033379">
    <property type="entry name" value="Acid_Pase_AS"/>
</dbReference>
<dbReference type="GO" id="GO:0003993">
    <property type="term" value="F:acid phosphatase activity"/>
    <property type="evidence" value="ECO:0007669"/>
    <property type="project" value="UniProtKB-EC"/>
</dbReference>
<comment type="similarity">
    <text evidence="2">Belongs to the histidine acid phosphatase family.</text>
</comment>
<dbReference type="CDD" id="cd07061">
    <property type="entry name" value="HP_HAP_like"/>
    <property type="match status" value="1"/>
</dbReference>
<organism evidence="9 10">
    <name type="scientific">Mesorhabditis spiculigera</name>
    <dbReference type="NCBI Taxonomy" id="96644"/>
    <lineage>
        <taxon>Eukaryota</taxon>
        <taxon>Metazoa</taxon>
        <taxon>Ecdysozoa</taxon>
        <taxon>Nematoda</taxon>
        <taxon>Chromadorea</taxon>
        <taxon>Rhabditida</taxon>
        <taxon>Rhabditina</taxon>
        <taxon>Rhabditomorpha</taxon>
        <taxon>Rhabditoidea</taxon>
        <taxon>Rhabditidae</taxon>
        <taxon>Mesorhabditinae</taxon>
        <taxon>Mesorhabditis</taxon>
    </lineage>
</organism>
<feature type="non-terminal residue" evidence="9">
    <location>
        <position position="1"/>
    </location>
</feature>
<keyword evidence="4 8" id="KW-0732">Signal</keyword>
<dbReference type="AlphaFoldDB" id="A0AA36CZ97"/>
<evidence type="ECO:0000256" key="2">
    <source>
        <dbReference type="ARBA" id="ARBA00005375"/>
    </source>
</evidence>
<dbReference type="PROSITE" id="PS00616">
    <property type="entry name" value="HIS_ACID_PHOSPHAT_1"/>
    <property type="match status" value="1"/>
</dbReference>
<dbReference type="EMBL" id="CATQJA010002644">
    <property type="protein sequence ID" value="CAJ0576597.1"/>
    <property type="molecule type" value="Genomic_DNA"/>
</dbReference>
<evidence type="ECO:0000256" key="5">
    <source>
        <dbReference type="ARBA" id="ARBA00022801"/>
    </source>
</evidence>
<sequence length="448" mass="50993">MIPRILLGFCLLATSLQAVNEADLTLQLVQIVWRHGDRNPTDPYPSDPYDEAFWEKRGGYGELTTRGMAMHVRLGDALKTRYKDFLSQRYNAHEIYIRSTDVNRTIISAMSNLIGMYSQDNSTVPGEDYPDFSNEKYYWPTGFRPIAIHTVDDNTDYLGNANAYCPRQDALWKLAYDNCPEVKALINEPGTQQLIETLRQAVNITYKVDDLWMIHDVLFIENVNKLEMPKWWSQQLMDNLTKINNRLEDMQDGIGLSPFNGIDFSVELPKLRVGALTNDMRMHMNLKLACQGQTTRNCTWMNRLKYFAYSAHDETIASFLATMGIKDDVVPDGYPLYSSAAMVELYQDKTGKPYFRLMYHQGDQLEPPFETITKYVKGCGGGDFCDVDVFRKQADLYNPGDAAKLCQDLSFLQGSTAQPPQPTTTKTSSGFSFGILTLLAFLHAQLLR</sequence>
<name>A0AA36CZ97_9BILA</name>
<proteinExistence type="inferred from homology"/>
<dbReference type="PANTHER" id="PTHR11567">
    <property type="entry name" value="ACID PHOSPHATASE-RELATED"/>
    <property type="match status" value="1"/>
</dbReference>
<evidence type="ECO:0000256" key="1">
    <source>
        <dbReference type="ARBA" id="ARBA00000032"/>
    </source>
</evidence>
<keyword evidence="10" id="KW-1185">Reference proteome</keyword>
<evidence type="ECO:0000256" key="4">
    <source>
        <dbReference type="ARBA" id="ARBA00022729"/>
    </source>
</evidence>
<dbReference type="InterPro" id="IPR050645">
    <property type="entry name" value="Histidine_acid_phosphatase"/>
</dbReference>
<feature type="chain" id="PRO_5041362093" description="acid phosphatase" evidence="8">
    <location>
        <begin position="19"/>
        <end position="448"/>
    </location>
</feature>
<dbReference type="Pfam" id="PF00328">
    <property type="entry name" value="His_Phos_2"/>
    <property type="match status" value="1"/>
</dbReference>
<comment type="caution">
    <text evidence="9">The sequence shown here is derived from an EMBL/GenBank/DDBJ whole genome shotgun (WGS) entry which is preliminary data.</text>
</comment>
<reference evidence="9" key="1">
    <citation type="submission" date="2023-06" db="EMBL/GenBank/DDBJ databases">
        <authorList>
            <person name="Delattre M."/>
        </authorList>
    </citation>
    <scope>NUCLEOTIDE SEQUENCE</scope>
    <source>
        <strain evidence="9">AF72</strain>
    </source>
</reference>
<evidence type="ECO:0000256" key="7">
    <source>
        <dbReference type="ARBA" id="ARBA00023180"/>
    </source>
</evidence>
<evidence type="ECO:0000313" key="10">
    <source>
        <dbReference type="Proteomes" id="UP001177023"/>
    </source>
</evidence>
<dbReference type="InterPro" id="IPR029033">
    <property type="entry name" value="His_PPase_superfam"/>
</dbReference>
<evidence type="ECO:0000256" key="3">
    <source>
        <dbReference type="ARBA" id="ARBA00012646"/>
    </source>
</evidence>
<dbReference type="Gene3D" id="3.40.50.1240">
    <property type="entry name" value="Phosphoglycerate mutase-like"/>
    <property type="match status" value="1"/>
</dbReference>
<evidence type="ECO:0000313" key="9">
    <source>
        <dbReference type="EMBL" id="CAJ0576597.1"/>
    </source>
</evidence>
<keyword evidence="6" id="KW-1015">Disulfide bond</keyword>
<evidence type="ECO:0000256" key="6">
    <source>
        <dbReference type="ARBA" id="ARBA00023157"/>
    </source>
</evidence>
<comment type="catalytic activity">
    <reaction evidence="1">
        <text>a phosphate monoester + H2O = an alcohol + phosphate</text>
        <dbReference type="Rhea" id="RHEA:15017"/>
        <dbReference type="ChEBI" id="CHEBI:15377"/>
        <dbReference type="ChEBI" id="CHEBI:30879"/>
        <dbReference type="ChEBI" id="CHEBI:43474"/>
        <dbReference type="ChEBI" id="CHEBI:67140"/>
        <dbReference type="EC" id="3.1.3.2"/>
    </reaction>
</comment>
<accession>A0AA36CZ97</accession>
<feature type="signal peptide" evidence="8">
    <location>
        <begin position="1"/>
        <end position="18"/>
    </location>
</feature>
<dbReference type="EC" id="3.1.3.2" evidence="3"/>
<dbReference type="InterPro" id="IPR000560">
    <property type="entry name" value="His_Pase_clade-2"/>
</dbReference>
<evidence type="ECO:0000256" key="8">
    <source>
        <dbReference type="SAM" id="SignalP"/>
    </source>
</evidence>
<keyword evidence="5" id="KW-0378">Hydrolase</keyword>